<evidence type="ECO:0000256" key="1">
    <source>
        <dbReference type="SAM" id="Phobius"/>
    </source>
</evidence>
<keyword evidence="1" id="KW-1133">Transmembrane helix</keyword>
<feature type="transmembrane region" description="Helical" evidence="1">
    <location>
        <begin position="219"/>
        <end position="238"/>
    </location>
</feature>
<dbReference type="GO" id="GO:0000271">
    <property type="term" value="P:polysaccharide biosynthetic process"/>
    <property type="evidence" value="ECO:0007669"/>
    <property type="project" value="TreeGrafter"/>
</dbReference>
<dbReference type="PANTHER" id="PTHR23028">
    <property type="entry name" value="ACETYLTRANSFERASE"/>
    <property type="match status" value="1"/>
</dbReference>
<protein>
    <submittedName>
        <fullName evidence="3">Peptidoglycan/LPS O-acetylase OafA/YrhL</fullName>
    </submittedName>
</protein>
<keyword evidence="4" id="KW-1185">Reference proteome</keyword>
<feature type="transmembrane region" description="Helical" evidence="1">
    <location>
        <begin position="21"/>
        <end position="41"/>
    </location>
</feature>
<dbReference type="Proteomes" id="UP000319949">
    <property type="component" value="Unassembled WGS sequence"/>
</dbReference>
<feature type="transmembrane region" description="Helical" evidence="1">
    <location>
        <begin position="61"/>
        <end position="77"/>
    </location>
</feature>
<organism evidence="3 4">
    <name type="scientific">Bradyrhizobium stylosanthis</name>
    <dbReference type="NCBI Taxonomy" id="1803665"/>
    <lineage>
        <taxon>Bacteria</taxon>
        <taxon>Pseudomonadati</taxon>
        <taxon>Pseudomonadota</taxon>
        <taxon>Alphaproteobacteria</taxon>
        <taxon>Hyphomicrobiales</taxon>
        <taxon>Nitrobacteraceae</taxon>
        <taxon>Bradyrhizobium</taxon>
    </lineage>
</organism>
<dbReference type="PANTHER" id="PTHR23028:SF131">
    <property type="entry name" value="BLR2367 PROTEIN"/>
    <property type="match status" value="1"/>
</dbReference>
<dbReference type="Pfam" id="PF01757">
    <property type="entry name" value="Acyl_transf_3"/>
    <property type="match status" value="1"/>
</dbReference>
<feature type="transmembrane region" description="Helical" evidence="1">
    <location>
        <begin position="315"/>
        <end position="335"/>
    </location>
</feature>
<dbReference type="InterPro" id="IPR050879">
    <property type="entry name" value="Acyltransferase_3"/>
</dbReference>
<keyword evidence="1" id="KW-0472">Membrane</keyword>
<evidence type="ECO:0000313" key="4">
    <source>
        <dbReference type="Proteomes" id="UP000319949"/>
    </source>
</evidence>
<dbReference type="AlphaFoldDB" id="A0A560DAY0"/>
<keyword evidence="1" id="KW-0812">Transmembrane</keyword>
<evidence type="ECO:0000313" key="3">
    <source>
        <dbReference type="EMBL" id="TWA94305.1"/>
    </source>
</evidence>
<dbReference type="InterPro" id="IPR002656">
    <property type="entry name" value="Acyl_transf_3_dom"/>
</dbReference>
<feature type="transmembrane region" description="Helical" evidence="1">
    <location>
        <begin position="282"/>
        <end position="303"/>
    </location>
</feature>
<dbReference type="STRING" id="1803665.GCA_001641335_06390"/>
<dbReference type="GO" id="GO:0016020">
    <property type="term" value="C:membrane"/>
    <property type="evidence" value="ECO:0007669"/>
    <property type="project" value="TreeGrafter"/>
</dbReference>
<comment type="caution">
    <text evidence="3">The sequence shown here is derived from an EMBL/GenBank/DDBJ whole genome shotgun (WGS) entry which is preliminary data.</text>
</comment>
<reference evidence="3 4" key="1">
    <citation type="submission" date="2019-06" db="EMBL/GenBank/DDBJ databases">
        <title>Genomic Encyclopedia of Type Strains, Phase IV (KMG-V): Genome sequencing to study the core and pangenomes of soil and plant-associated prokaryotes.</title>
        <authorList>
            <person name="Whitman W."/>
        </authorList>
    </citation>
    <scope>NUCLEOTIDE SEQUENCE [LARGE SCALE GENOMIC DNA]</scope>
    <source>
        <strain evidence="3 4">BR 510</strain>
    </source>
</reference>
<feature type="transmembrane region" description="Helical" evidence="1">
    <location>
        <begin position="250"/>
        <end position="270"/>
    </location>
</feature>
<feature type="transmembrane region" description="Helical" evidence="1">
    <location>
        <begin position="190"/>
        <end position="213"/>
    </location>
</feature>
<feature type="transmembrane region" description="Helical" evidence="1">
    <location>
        <begin position="152"/>
        <end position="178"/>
    </location>
</feature>
<dbReference type="GO" id="GO:0016747">
    <property type="term" value="F:acyltransferase activity, transferring groups other than amino-acyl groups"/>
    <property type="evidence" value="ECO:0007669"/>
    <property type="project" value="InterPro"/>
</dbReference>
<accession>A0A560DAY0</accession>
<sequence>MKPELPRTTQAPRQGQLLQLNWIRGIAALLVVGYHCEVTMLMPKYFGTGTFPLFKAGHSGVQLFFVLSGFVIYLAHHRDPEGNGSAIARFVAKRFRRLYPSLWIVLVPLIILSFLGFSTRVPDGSDVILSLLILPVKEEVILATEWTLRHEILFYAMFAVFLWNRRIGFGLLIAWGLVGLPLALIDGKGWLIDFIFNNNHLLFLAGAGIAWLYVRKYSAGGPFFLVAGLIVFAVTFYFGISKQIPEKAELLLFGLGAAGIIYGACSMPYLNRRIAPLEEAGAASYALYLIHYPLISLLVKVAVKIDQSVAIPHAVYFVAILVICQLAAFAFHRLIEAPLLNARSMQNLFAPARTATAASNYQGRAPAPSSD</sequence>
<proteinExistence type="predicted"/>
<dbReference type="EMBL" id="VITK01000008">
    <property type="protein sequence ID" value="TWA94305.1"/>
    <property type="molecule type" value="Genomic_DNA"/>
</dbReference>
<feature type="domain" description="Acyltransferase 3" evidence="2">
    <location>
        <begin position="19"/>
        <end position="328"/>
    </location>
</feature>
<dbReference type="OrthoDB" id="9767863at2"/>
<feature type="transmembrane region" description="Helical" evidence="1">
    <location>
        <begin position="98"/>
        <end position="117"/>
    </location>
</feature>
<name>A0A560DAY0_9BRAD</name>
<evidence type="ECO:0000259" key="2">
    <source>
        <dbReference type="Pfam" id="PF01757"/>
    </source>
</evidence>
<gene>
    <name evidence="3" type="ORF">FBZ96_10837</name>
</gene>